<evidence type="ECO:0000256" key="4">
    <source>
        <dbReference type="ARBA" id="ARBA00022692"/>
    </source>
</evidence>
<proteinExistence type="inferred from homology"/>
<dbReference type="AlphaFoldDB" id="A0A6P8LKQ4"/>
<organism evidence="11 12">
    <name type="scientific">Bombus impatiens</name>
    <name type="common">Bumblebee</name>
    <dbReference type="NCBI Taxonomy" id="132113"/>
    <lineage>
        <taxon>Eukaryota</taxon>
        <taxon>Metazoa</taxon>
        <taxon>Ecdysozoa</taxon>
        <taxon>Arthropoda</taxon>
        <taxon>Hexapoda</taxon>
        <taxon>Insecta</taxon>
        <taxon>Pterygota</taxon>
        <taxon>Neoptera</taxon>
        <taxon>Endopterygota</taxon>
        <taxon>Hymenoptera</taxon>
        <taxon>Apocrita</taxon>
        <taxon>Aculeata</taxon>
        <taxon>Apoidea</taxon>
        <taxon>Anthophila</taxon>
        <taxon>Apidae</taxon>
        <taxon>Bombus</taxon>
        <taxon>Pyrobombus</taxon>
    </lineage>
</organism>
<feature type="transmembrane region" description="Helical" evidence="10">
    <location>
        <begin position="137"/>
        <end position="164"/>
    </location>
</feature>
<evidence type="ECO:0000256" key="6">
    <source>
        <dbReference type="ARBA" id="ARBA00022989"/>
    </source>
</evidence>
<dbReference type="GO" id="GO:0005886">
    <property type="term" value="C:plasma membrane"/>
    <property type="evidence" value="ECO:0007669"/>
    <property type="project" value="UniProtKB-SubCell"/>
</dbReference>
<evidence type="ECO:0000256" key="2">
    <source>
        <dbReference type="ARBA" id="ARBA00022475"/>
    </source>
</evidence>
<feature type="transmembrane region" description="Helical" evidence="10">
    <location>
        <begin position="44"/>
        <end position="70"/>
    </location>
</feature>
<dbReference type="PANTHER" id="PTHR21137">
    <property type="entry name" value="ODORANT RECEPTOR"/>
    <property type="match status" value="1"/>
</dbReference>
<dbReference type="PANTHER" id="PTHR21137:SF35">
    <property type="entry name" value="ODORANT RECEPTOR 19A-RELATED"/>
    <property type="match status" value="1"/>
</dbReference>
<sequence length="405" mass="46168">MNESTIIKTDAKSHSDYSLQLNRWFLKPIGAWPYFSTTSTLEKVISVSLIILCYVVILFSIIPCVAHLIFEDDSFYRKVKVFGPLGHWFIGGINYTNLLFRSRNISDCVEHIETDWQIVTKEKQQQVMLKHAKFGRYVSAICAIFVHSGIMSYCIVSASSTQIIKVGNETRMMRSLPLGVYNRMIPVDTSPANEIVLVMQFLSAFITDSSGIGFYTLASVLAAHACGQLSVLTIWISDYVNEAGNRKEDASFRKIGTIVEHHLRTLDFIARIEEVMSWVCMTELFRCVLAICMVGYYIVTEWSDHDVRSLTSYFIIFASVTFNTFLLCYIGELLTEQCMKVGEIVYMTNWYILPRKRILELILIIARSSVVIEITAGKLIHMSIHTFGDVMRLAFAYLNILCQMT</sequence>
<keyword evidence="8 10" id="KW-0675">Receptor</keyword>
<comment type="similarity">
    <text evidence="10">Belongs to the insect chemoreceptor superfamily. Heteromeric odorant receptor channel (TC 1.A.69) family.</text>
</comment>
<keyword evidence="2" id="KW-1003">Cell membrane</keyword>
<reference evidence="12" key="1">
    <citation type="submission" date="2025-08" db="UniProtKB">
        <authorList>
            <consortium name="RefSeq"/>
        </authorList>
    </citation>
    <scope>IDENTIFICATION</scope>
</reference>
<dbReference type="GO" id="GO:0005549">
    <property type="term" value="F:odorant binding"/>
    <property type="evidence" value="ECO:0007669"/>
    <property type="project" value="InterPro"/>
</dbReference>
<accession>A0A6P8LKQ4</accession>
<evidence type="ECO:0000256" key="7">
    <source>
        <dbReference type="ARBA" id="ARBA00023136"/>
    </source>
</evidence>
<dbReference type="RefSeq" id="XP_033174396.1">
    <property type="nucleotide sequence ID" value="XM_033318505.1"/>
</dbReference>
<dbReference type="Pfam" id="PF02949">
    <property type="entry name" value="7tm_6"/>
    <property type="match status" value="1"/>
</dbReference>
<keyword evidence="5 10" id="KW-0552">Olfaction</keyword>
<dbReference type="GO" id="GO:0004984">
    <property type="term" value="F:olfactory receptor activity"/>
    <property type="evidence" value="ECO:0007669"/>
    <property type="project" value="InterPro"/>
</dbReference>
<dbReference type="GO" id="GO:0007165">
    <property type="term" value="P:signal transduction"/>
    <property type="evidence" value="ECO:0007669"/>
    <property type="project" value="UniProtKB-KW"/>
</dbReference>
<keyword evidence="3 10" id="KW-0716">Sensory transduction</keyword>
<evidence type="ECO:0000256" key="8">
    <source>
        <dbReference type="ARBA" id="ARBA00023170"/>
    </source>
</evidence>
<keyword evidence="11" id="KW-1185">Reference proteome</keyword>
<gene>
    <name evidence="12" type="primary">LOC100742692</name>
</gene>
<dbReference type="GeneID" id="100742692"/>
<evidence type="ECO:0000313" key="11">
    <source>
        <dbReference type="Proteomes" id="UP000515180"/>
    </source>
</evidence>
<protein>
    <recommendedName>
        <fullName evidence="10">Odorant receptor</fullName>
    </recommendedName>
</protein>
<evidence type="ECO:0000256" key="10">
    <source>
        <dbReference type="RuleBase" id="RU351113"/>
    </source>
</evidence>
<comment type="subcellular location">
    <subcellularLocation>
        <location evidence="1 10">Cell membrane</location>
        <topology evidence="1 10">Multi-pass membrane protein</topology>
    </subcellularLocation>
</comment>
<feature type="transmembrane region" description="Helical" evidence="10">
    <location>
        <begin position="275"/>
        <end position="298"/>
    </location>
</feature>
<name>A0A6P8LKQ4_BOMIM</name>
<keyword evidence="4 10" id="KW-0812">Transmembrane</keyword>
<keyword evidence="6 10" id="KW-1133">Transmembrane helix</keyword>
<keyword evidence="7 10" id="KW-0472">Membrane</keyword>
<dbReference type="InterPro" id="IPR004117">
    <property type="entry name" value="7tm6_olfct_rcpt"/>
</dbReference>
<evidence type="ECO:0000256" key="1">
    <source>
        <dbReference type="ARBA" id="ARBA00004651"/>
    </source>
</evidence>
<evidence type="ECO:0000256" key="5">
    <source>
        <dbReference type="ARBA" id="ARBA00022725"/>
    </source>
</evidence>
<dbReference type="OrthoDB" id="7539170at2759"/>
<comment type="caution">
    <text evidence="10">Lacks conserved residue(s) required for the propagation of feature annotation.</text>
</comment>
<keyword evidence="9 10" id="KW-0807">Transducer</keyword>
<dbReference type="Proteomes" id="UP000515180">
    <property type="component" value="Unplaced"/>
</dbReference>
<evidence type="ECO:0000256" key="9">
    <source>
        <dbReference type="ARBA" id="ARBA00023224"/>
    </source>
</evidence>
<evidence type="ECO:0000256" key="3">
    <source>
        <dbReference type="ARBA" id="ARBA00022606"/>
    </source>
</evidence>
<feature type="transmembrane region" description="Helical" evidence="10">
    <location>
        <begin position="310"/>
        <end position="330"/>
    </location>
</feature>
<feature type="transmembrane region" description="Helical" evidence="10">
    <location>
        <begin position="212"/>
        <end position="236"/>
    </location>
</feature>
<evidence type="ECO:0000313" key="12">
    <source>
        <dbReference type="RefSeq" id="XP_033174396.1"/>
    </source>
</evidence>